<organism evidence="2 3">
    <name type="scientific">Trifolium medium</name>
    <dbReference type="NCBI Taxonomy" id="97028"/>
    <lineage>
        <taxon>Eukaryota</taxon>
        <taxon>Viridiplantae</taxon>
        <taxon>Streptophyta</taxon>
        <taxon>Embryophyta</taxon>
        <taxon>Tracheophyta</taxon>
        <taxon>Spermatophyta</taxon>
        <taxon>Magnoliopsida</taxon>
        <taxon>eudicotyledons</taxon>
        <taxon>Gunneridae</taxon>
        <taxon>Pentapetalae</taxon>
        <taxon>rosids</taxon>
        <taxon>fabids</taxon>
        <taxon>Fabales</taxon>
        <taxon>Fabaceae</taxon>
        <taxon>Papilionoideae</taxon>
        <taxon>50 kb inversion clade</taxon>
        <taxon>NPAAA clade</taxon>
        <taxon>Hologalegina</taxon>
        <taxon>IRL clade</taxon>
        <taxon>Trifolieae</taxon>
        <taxon>Trifolium</taxon>
    </lineage>
</organism>
<dbReference type="Proteomes" id="UP000265520">
    <property type="component" value="Unassembled WGS sequence"/>
</dbReference>
<evidence type="ECO:0000313" key="2">
    <source>
        <dbReference type="EMBL" id="MCI57856.1"/>
    </source>
</evidence>
<dbReference type="AlphaFoldDB" id="A0A392TCJ0"/>
<reference evidence="2 3" key="1">
    <citation type="journal article" date="2018" name="Front. Plant Sci.">
        <title>Red Clover (Trifolium pratense) and Zigzag Clover (T. medium) - A Picture of Genomic Similarities and Differences.</title>
        <authorList>
            <person name="Dluhosova J."/>
            <person name="Istvanek J."/>
            <person name="Nedelnik J."/>
            <person name="Repkova J."/>
        </authorList>
    </citation>
    <scope>NUCLEOTIDE SEQUENCE [LARGE SCALE GENOMIC DNA]</scope>
    <source>
        <strain evidence="3">cv. 10/8</strain>
        <tissue evidence="2">Leaf</tissue>
    </source>
</reference>
<keyword evidence="1" id="KW-1133">Transmembrane helix</keyword>
<proteinExistence type="predicted"/>
<accession>A0A392TCJ0</accession>
<protein>
    <submittedName>
        <fullName evidence="2">Uncharacterized protein</fullName>
    </submittedName>
</protein>
<comment type="caution">
    <text evidence="2">The sequence shown here is derived from an EMBL/GenBank/DDBJ whole genome shotgun (WGS) entry which is preliminary data.</text>
</comment>
<keyword evidence="1" id="KW-0812">Transmembrane</keyword>
<evidence type="ECO:0000313" key="3">
    <source>
        <dbReference type="Proteomes" id="UP000265520"/>
    </source>
</evidence>
<feature type="transmembrane region" description="Helical" evidence="1">
    <location>
        <begin position="61"/>
        <end position="80"/>
    </location>
</feature>
<keyword evidence="1" id="KW-0472">Membrane</keyword>
<keyword evidence="3" id="KW-1185">Reference proteome</keyword>
<dbReference type="EMBL" id="LXQA010536288">
    <property type="protein sequence ID" value="MCI57856.1"/>
    <property type="molecule type" value="Genomic_DNA"/>
</dbReference>
<sequence length="83" mass="9426">DLDFVSAVCCCFPVGVVVRCGSGGLVKYWCCGGESRLEWWWWWSRFWCCGGGSDGLEVVSFLSGCLMGCTHVCTMGWWWLRRI</sequence>
<name>A0A392TCJ0_9FABA</name>
<feature type="non-terminal residue" evidence="2">
    <location>
        <position position="1"/>
    </location>
</feature>
<evidence type="ECO:0000256" key="1">
    <source>
        <dbReference type="SAM" id="Phobius"/>
    </source>
</evidence>